<reference evidence="2 3" key="1">
    <citation type="journal article" date="2021" name="Nat. Plants">
        <title>The Taxus genome provides insights into paclitaxel biosynthesis.</title>
        <authorList>
            <person name="Xiong X."/>
            <person name="Gou J."/>
            <person name="Liao Q."/>
            <person name="Li Y."/>
            <person name="Zhou Q."/>
            <person name="Bi G."/>
            <person name="Li C."/>
            <person name="Du R."/>
            <person name="Wang X."/>
            <person name="Sun T."/>
            <person name="Guo L."/>
            <person name="Liang H."/>
            <person name="Lu P."/>
            <person name="Wu Y."/>
            <person name="Zhang Z."/>
            <person name="Ro D.K."/>
            <person name="Shang Y."/>
            <person name="Huang S."/>
            <person name="Yan J."/>
        </authorList>
    </citation>
    <scope>NUCLEOTIDE SEQUENCE [LARGE SCALE GENOMIC DNA]</scope>
    <source>
        <strain evidence="2">Ta-2019</strain>
    </source>
</reference>
<gene>
    <name evidence="2" type="ORF">KI387_012127</name>
</gene>
<dbReference type="AlphaFoldDB" id="A0AA38CP81"/>
<feature type="compositionally biased region" description="Basic and acidic residues" evidence="1">
    <location>
        <begin position="104"/>
        <end position="115"/>
    </location>
</feature>
<evidence type="ECO:0000256" key="1">
    <source>
        <dbReference type="SAM" id="MobiDB-lite"/>
    </source>
</evidence>
<comment type="caution">
    <text evidence="2">The sequence shown here is derived from an EMBL/GenBank/DDBJ whole genome shotgun (WGS) entry which is preliminary data.</text>
</comment>
<feature type="compositionally biased region" description="Acidic residues" evidence="1">
    <location>
        <begin position="89"/>
        <end position="98"/>
    </location>
</feature>
<feature type="non-terminal residue" evidence="2">
    <location>
        <position position="166"/>
    </location>
</feature>
<dbReference type="Proteomes" id="UP000824469">
    <property type="component" value="Unassembled WGS sequence"/>
</dbReference>
<organism evidence="2 3">
    <name type="scientific">Taxus chinensis</name>
    <name type="common">Chinese yew</name>
    <name type="synonym">Taxus wallichiana var. chinensis</name>
    <dbReference type="NCBI Taxonomy" id="29808"/>
    <lineage>
        <taxon>Eukaryota</taxon>
        <taxon>Viridiplantae</taxon>
        <taxon>Streptophyta</taxon>
        <taxon>Embryophyta</taxon>
        <taxon>Tracheophyta</taxon>
        <taxon>Spermatophyta</taxon>
        <taxon>Pinopsida</taxon>
        <taxon>Pinidae</taxon>
        <taxon>Conifers II</taxon>
        <taxon>Cupressales</taxon>
        <taxon>Taxaceae</taxon>
        <taxon>Taxus</taxon>
    </lineage>
</organism>
<keyword evidence="3" id="KW-1185">Reference proteome</keyword>
<evidence type="ECO:0000313" key="3">
    <source>
        <dbReference type="Proteomes" id="UP000824469"/>
    </source>
</evidence>
<evidence type="ECO:0000313" key="2">
    <source>
        <dbReference type="EMBL" id="KAH9300544.1"/>
    </source>
</evidence>
<accession>A0AA38CP81</accession>
<name>A0AA38CP81_TAXCH</name>
<proteinExistence type="predicted"/>
<sequence>EVTLVVEEGSDEEAVPWEGSTSDAVIMGEITVGKEIGRVKIEDASVEVGTMIGTFTKGIVAAGMGATEVDVSEVETRRDVIASSIERMSDDETDEDDTVSGMDGRSDKGTEKDDSMLSNVGIFKGGPSEDNGIPVIDEVEGGPDSIDGFADGLVSEEESSVEMKLM</sequence>
<feature type="non-terminal residue" evidence="2">
    <location>
        <position position="1"/>
    </location>
</feature>
<protein>
    <submittedName>
        <fullName evidence="2">Uncharacterized protein</fullName>
    </submittedName>
</protein>
<feature type="region of interest" description="Disordered" evidence="1">
    <location>
        <begin position="83"/>
        <end position="166"/>
    </location>
</feature>
<dbReference type="EMBL" id="JAHRHJ020000009">
    <property type="protein sequence ID" value="KAH9300544.1"/>
    <property type="molecule type" value="Genomic_DNA"/>
</dbReference>